<feature type="non-terminal residue" evidence="1">
    <location>
        <position position="107"/>
    </location>
</feature>
<evidence type="ECO:0000313" key="1">
    <source>
        <dbReference type="EMBL" id="GFB17548.1"/>
    </source>
</evidence>
<proteinExistence type="predicted"/>
<reference evidence="1" key="1">
    <citation type="journal article" date="2019" name="Sci. Rep.">
        <title>Draft genome of Tanacetum cinerariifolium, the natural source of mosquito coil.</title>
        <authorList>
            <person name="Yamashiro T."/>
            <person name="Shiraishi A."/>
            <person name="Satake H."/>
            <person name="Nakayama K."/>
        </authorList>
    </citation>
    <scope>NUCLEOTIDE SEQUENCE</scope>
</reference>
<dbReference type="EMBL" id="BKCJ010568436">
    <property type="protein sequence ID" value="GFB17548.1"/>
    <property type="molecule type" value="Genomic_DNA"/>
</dbReference>
<protein>
    <submittedName>
        <fullName evidence="1">Uncharacterized protein</fullName>
    </submittedName>
</protein>
<dbReference type="AlphaFoldDB" id="A0A699L373"/>
<sequence>ILGVLQIGISKASFSITGAISSVSNEDSDNGDGVMGDLTDGVAGRERCEKKLKVNMETCSSEICEGKKRMDQMEQGLGDEMQFSNRVEHRVTDLENREQETDEEIVK</sequence>
<accession>A0A699L373</accession>
<gene>
    <name evidence="1" type="ORF">Tci_689519</name>
</gene>
<name>A0A699L373_TANCI</name>
<comment type="caution">
    <text evidence="1">The sequence shown here is derived from an EMBL/GenBank/DDBJ whole genome shotgun (WGS) entry which is preliminary data.</text>
</comment>
<organism evidence="1">
    <name type="scientific">Tanacetum cinerariifolium</name>
    <name type="common">Dalmatian daisy</name>
    <name type="synonym">Chrysanthemum cinerariifolium</name>
    <dbReference type="NCBI Taxonomy" id="118510"/>
    <lineage>
        <taxon>Eukaryota</taxon>
        <taxon>Viridiplantae</taxon>
        <taxon>Streptophyta</taxon>
        <taxon>Embryophyta</taxon>
        <taxon>Tracheophyta</taxon>
        <taxon>Spermatophyta</taxon>
        <taxon>Magnoliopsida</taxon>
        <taxon>eudicotyledons</taxon>
        <taxon>Gunneridae</taxon>
        <taxon>Pentapetalae</taxon>
        <taxon>asterids</taxon>
        <taxon>campanulids</taxon>
        <taxon>Asterales</taxon>
        <taxon>Asteraceae</taxon>
        <taxon>Asteroideae</taxon>
        <taxon>Anthemideae</taxon>
        <taxon>Anthemidinae</taxon>
        <taxon>Tanacetum</taxon>
    </lineage>
</organism>
<feature type="non-terminal residue" evidence="1">
    <location>
        <position position="1"/>
    </location>
</feature>